<comment type="caution">
    <text evidence="3">The sequence shown here is derived from an EMBL/GenBank/DDBJ whole genome shotgun (WGS) entry which is preliminary data.</text>
</comment>
<keyword evidence="4" id="KW-1185">Reference proteome</keyword>
<keyword evidence="2" id="KW-0732">Signal</keyword>
<feature type="compositionally biased region" description="Gly residues" evidence="1">
    <location>
        <begin position="75"/>
        <end position="84"/>
    </location>
</feature>
<feature type="region of interest" description="Disordered" evidence="1">
    <location>
        <begin position="58"/>
        <end position="84"/>
    </location>
</feature>
<accession>A0A8H7BDE1</accession>
<dbReference type="Proteomes" id="UP000596902">
    <property type="component" value="Unassembled WGS sequence"/>
</dbReference>
<sequence>MKYSCLLVAALASLITTVVAHKPRGFDDPWGWKPTGPRCKYNEKGVYGCFGQKISQEEKYPEDANELNKVPEGGRWPGTPGGHA</sequence>
<gene>
    <name evidence="3" type="ORF">GT037_000047</name>
</gene>
<reference evidence="3" key="2">
    <citation type="submission" date="2020-08" db="EMBL/GenBank/DDBJ databases">
        <title>Draft Genome Sequence of Cumin Blight Pathogen Alternaria burnsii.</title>
        <authorList>
            <person name="Feng Z."/>
        </authorList>
    </citation>
    <scope>NUCLEOTIDE SEQUENCE</scope>
    <source>
        <strain evidence="3">CBS107.38</strain>
    </source>
</reference>
<evidence type="ECO:0000256" key="1">
    <source>
        <dbReference type="SAM" id="MobiDB-lite"/>
    </source>
</evidence>
<dbReference type="GeneID" id="62198272"/>
<reference evidence="3" key="1">
    <citation type="submission" date="2020-01" db="EMBL/GenBank/DDBJ databases">
        <authorList>
            <person name="Feng Z.H.Z."/>
        </authorList>
    </citation>
    <scope>NUCLEOTIDE SEQUENCE</scope>
    <source>
        <strain evidence="3">CBS107.38</strain>
    </source>
</reference>
<evidence type="ECO:0000313" key="4">
    <source>
        <dbReference type="Proteomes" id="UP000596902"/>
    </source>
</evidence>
<evidence type="ECO:0000256" key="2">
    <source>
        <dbReference type="SAM" id="SignalP"/>
    </source>
</evidence>
<proteinExistence type="predicted"/>
<dbReference type="EMBL" id="JAAABM010000001">
    <property type="protein sequence ID" value="KAF7681071.1"/>
    <property type="molecule type" value="Genomic_DNA"/>
</dbReference>
<protein>
    <submittedName>
        <fullName evidence="3">Uncharacterized protein</fullName>
    </submittedName>
</protein>
<organism evidence="3 4">
    <name type="scientific">Alternaria burnsii</name>
    <dbReference type="NCBI Taxonomy" id="1187904"/>
    <lineage>
        <taxon>Eukaryota</taxon>
        <taxon>Fungi</taxon>
        <taxon>Dikarya</taxon>
        <taxon>Ascomycota</taxon>
        <taxon>Pezizomycotina</taxon>
        <taxon>Dothideomycetes</taxon>
        <taxon>Pleosporomycetidae</taxon>
        <taxon>Pleosporales</taxon>
        <taxon>Pleosporineae</taxon>
        <taxon>Pleosporaceae</taxon>
        <taxon>Alternaria</taxon>
        <taxon>Alternaria sect. Alternaria</taxon>
    </lineage>
</organism>
<name>A0A8H7BDE1_9PLEO</name>
<feature type="chain" id="PRO_5034758327" evidence="2">
    <location>
        <begin position="21"/>
        <end position="84"/>
    </location>
</feature>
<feature type="signal peptide" evidence="2">
    <location>
        <begin position="1"/>
        <end position="20"/>
    </location>
</feature>
<evidence type="ECO:0000313" key="3">
    <source>
        <dbReference type="EMBL" id="KAF7681071.1"/>
    </source>
</evidence>
<dbReference type="AlphaFoldDB" id="A0A8H7BDE1"/>
<dbReference type="RefSeq" id="XP_038790950.1">
    <property type="nucleotide sequence ID" value="XM_038925094.1"/>
</dbReference>